<dbReference type="Proteomes" id="UP001203136">
    <property type="component" value="Unassembled WGS sequence"/>
</dbReference>
<sequence length="238" mass="26731">MGKASAARKRLYIIVSAILFSLTTPVPASAQGAENNQEESWNIAVFGVHSPTETKKEESLEFAAVVEIDRESLELKTEYIPVRDGAYDVQNKESGYPDLGIRYDDYVAFNWKDLVDAINILGGVETVISDEEYVYINAYVTQTVAETGIASTRISKAGLRYIDGVQAVAYSRMKLSENDAEQVKRQGKILSLTWNRLTHTDIRSLYRFVRNILPGIKTSLDGDELTYLYKNGREWGLD</sequence>
<dbReference type="Gene3D" id="3.40.630.190">
    <property type="entry name" value="LCP protein"/>
    <property type="match status" value="1"/>
</dbReference>
<dbReference type="EMBL" id="JAINVB010000001">
    <property type="protein sequence ID" value="MCK0086384.1"/>
    <property type="molecule type" value="Genomic_DNA"/>
</dbReference>
<dbReference type="InterPro" id="IPR004474">
    <property type="entry name" value="LytR_CpsA_psr"/>
</dbReference>
<dbReference type="AlphaFoldDB" id="A0AAW5F4B9"/>
<feature type="domain" description="Cell envelope-related transcriptional attenuator" evidence="3">
    <location>
        <begin position="99"/>
        <end position="195"/>
    </location>
</feature>
<evidence type="ECO:0000256" key="2">
    <source>
        <dbReference type="SAM" id="SignalP"/>
    </source>
</evidence>
<dbReference type="PANTHER" id="PTHR33392">
    <property type="entry name" value="POLYISOPRENYL-TEICHOIC ACID--PEPTIDOGLYCAN TEICHOIC ACID TRANSFERASE TAGU"/>
    <property type="match status" value="1"/>
</dbReference>
<keyword evidence="2" id="KW-0732">Signal</keyword>
<organism evidence="4 5">
    <name type="scientific">Clostridium symbiosum</name>
    <name type="common">Bacteroides symbiosus</name>
    <dbReference type="NCBI Taxonomy" id="1512"/>
    <lineage>
        <taxon>Bacteria</taxon>
        <taxon>Bacillati</taxon>
        <taxon>Bacillota</taxon>
        <taxon>Clostridia</taxon>
        <taxon>Lachnospirales</taxon>
        <taxon>Lachnospiraceae</taxon>
        <taxon>Otoolea</taxon>
    </lineage>
</organism>
<feature type="signal peptide" evidence="2">
    <location>
        <begin position="1"/>
        <end position="30"/>
    </location>
</feature>
<evidence type="ECO:0000313" key="4">
    <source>
        <dbReference type="EMBL" id="MCK0086384.1"/>
    </source>
</evidence>
<evidence type="ECO:0000313" key="5">
    <source>
        <dbReference type="Proteomes" id="UP001203136"/>
    </source>
</evidence>
<dbReference type="PANTHER" id="PTHR33392:SF6">
    <property type="entry name" value="POLYISOPRENYL-TEICHOIC ACID--PEPTIDOGLYCAN TEICHOIC ACID TRANSFERASE TAGU"/>
    <property type="match status" value="1"/>
</dbReference>
<proteinExistence type="inferred from homology"/>
<evidence type="ECO:0000259" key="3">
    <source>
        <dbReference type="Pfam" id="PF03816"/>
    </source>
</evidence>
<accession>A0AAW5F4B9</accession>
<reference evidence="4" key="1">
    <citation type="journal article" date="2022" name="Cell Host Microbe">
        <title>Colonization of the live biotherapeutic product VE303 and modulation of the microbiota and metabolites in healthy volunteers.</title>
        <authorList>
            <person name="Dsouza M."/>
            <person name="Menon R."/>
            <person name="Crossette E."/>
            <person name="Bhattarai S.K."/>
            <person name="Schneider J."/>
            <person name="Kim Y.G."/>
            <person name="Reddy S."/>
            <person name="Caballero S."/>
            <person name="Felix C."/>
            <person name="Cornacchione L."/>
            <person name="Hendrickson J."/>
            <person name="Watson A.R."/>
            <person name="Minot S.S."/>
            <person name="Greenfield N."/>
            <person name="Schopf L."/>
            <person name="Szabady R."/>
            <person name="Patarroyo J."/>
            <person name="Smith W."/>
            <person name="Harrison P."/>
            <person name="Kuijper E.J."/>
            <person name="Kelly C.P."/>
            <person name="Olle B."/>
            <person name="Bobilev D."/>
            <person name="Silber J.L."/>
            <person name="Bucci V."/>
            <person name="Roberts B."/>
            <person name="Faith J."/>
            <person name="Norman J.M."/>
        </authorList>
    </citation>
    <scope>NUCLEOTIDE SEQUENCE</scope>
    <source>
        <strain evidence="4">VE303-04</strain>
    </source>
</reference>
<feature type="chain" id="PRO_5043431210" evidence="2">
    <location>
        <begin position="31"/>
        <end position="238"/>
    </location>
</feature>
<dbReference type="InterPro" id="IPR050922">
    <property type="entry name" value="LytR/CpsA/Psr_CW_biosynth"/>
</dbReference>
<dbReference type="Pfam" id="PF03816">
    <property type="entry name" value="LytR_cpsA_psr"/>
    <property type="match status" value="1"/>
</dbReference>
<name>A0AAW5F4B9_CLOSY</name>
<comment type="caution">
    <text evidence="4">The sequence shown here is derived from an EMBL/GenBank/DDBJ whole genome shotgun (WGS) entry which is preliminary data.</text>
</comment>
<gene>
    <name evidence="4" type="ORF">K5I21_10995</name>
</gene>
<comment type="similarity">
    <text evidence="1">Belongs to the LytR/CpsA/Psr (LCP) family.</text>
</comment>
<dbReference type="RefSeq" id="WP_003507855.1">
    <property type="nucleotide sequence ID" value="NZ_CABHNX010000024.1"/>
</dbReference>
<evidence type="ECO:0000256" key="1">
    <source>
        <dbReference type="ARBA" id="ARBA00006068"/>
    </source>
</evidence>
<protein>
    <submittedName>
        <fullName evidence="4">LCP family protein</fullName>
    </submittedName>
</protein>